<evidence type="ECO:0000313" key="2">
    <source>
        <dbReference type="Proteomes" id="UP001482620"/>
    </source>
</evidence>
<proteinExistence type="predicted"/>
<reference evidence="1 2" key="1">
    <citation type="submission" date="2021-06" db="EMBL/GenBank/DDBJ databases">
        <authorList>
            <person name="Palmer J.M."/>
        </authorList>
    </citation>
    <scope>NUCLEOTIDE SEQUENCE [LARGE SCALE GENOMIC DNA]</scope>
    <source>
        <strain evidence="2">if_2019</strain>
        <tissue evidence="1">Muscle</tissue>
    </source>
</reference>
<keyword evidence="2" id="KW-1185">Reference proteome</keyword>
<protein>
    <submittedName>
        <fullName evidence="1">Uncharacterized protein</fullName>
    </submittedName>
</protein>
<dbReference type="Proteomes" id="UP001482620">
    <property type="component" value="Unassembled WGS sequence"/>
</dbReference>
<accession>A0ABV0TCT4</accession>
<evidence type="ECO:0000313" key="1">
    <source>
        <dbReference type="EMBL" id="MEQ2229821.1"/>
    </source>
</evidence>
<gene>
    <name evidence="1" type="ORF">ILYODFUR_022761</name>
</gene>
<feature type="non-terminal residue" evidence="1">
    <location>
        <position position="67"/>
    </location>
</feature>
<dbReference type="EMBL" id="JAHRIQ010025704">
    <property type="protein sequence ID" value="MEQ2229821.1"/>
    <property type="molecule type" value="Genomic_DNA"/>
</dbReference>
<sequence length="67" mass="7711">MERASEKPQLTLVQTTDSCSLCQENKNQFIDFCSQASQTKEVIDKTLSEEQLKKDPDYKDVQPCKHC</sequence>
<organism evidence="1 2">
    <name type="scientific">Ilyodon furcidens</name>
    <name type="common">goldbreast splitfin</name>
    <dbReference type="NCBI Taxonomy" id="33524"/>
    <lineage>
        <taxon>Eukaryota</taxon>
        <taxon>Metazoa</taxon>
        <taxon>Chordata</taxon>
        <taxon>Craniata</taxon>
        <taxon>Vertebrata</taxon>
        <taxon>Euteleostomi</taxon>
        <taxon>Actinopterygii</taxon>
        <taxon>Neopterygii</taxon>
        <taxon>Teleostei</taxon>
        <taxon>Neoteleostei</taxon>
        <taxon>Acanthomorphata</taxon>
        <taxon>Ovalentaria</taxon>
        <taxon>Atherinomorphae</taxon>
        <taxon>Cyprinodontiformes</taxon>
        <taxon>Goodeidae</taxon>
        <taxon>Ilyodon</taxon>
    </lineage>
</organism>
<name>A0ABV0TCT4_9TELE</name>
<comment type="caution">
    <text evidence="1">The sequence shown here is derived from an EMBL/GenBank/DDBJ whole genome shotgun (WGS) entry which is preliminary data.</text>
</comment>